<dbReference type="EMBL" id="AP027729">
    <property type="protein sequence ID" value="BDZ40788.1"/>
    <property type="molecule type" value="Genomic_DNA"/>
</dbReference>
<gene>
    <name evidence="2" type="ORF">GCM10025865_00870</name>
</gene>
<feature type="compositionally biased region" description="Polar residues" evidence="1">
    <location>
        <begin position="1"/>
        <end position="18"/>
    </location>
</feature>
<evidence type="ECO:0000313" key="3">
    <source>
        <dbReference type="Proteomes" id="UP001321475"/>
    </source>
</evidence>
<protein>
    <submittedName>
        <fullName evidence="2">Uncharacterized protein</fullName>
    </submittedName>
</protein>
<evidence type="ECO:0000313" key="2">
    <source>
        <dbReference type="EMBL" id="BDZ40788.1"/>
    </source>
</evidence>
<sequence length="154" mass="16482">MTTDPTDITPGETASYSQIGDDGSVKWTVLPPAQSARIKDAREAFVIRETAGIETEAESEFGWSGETPPMTALDALRGAQEKVLDATGNSIAAWDAAEARAERLDRLRTDVIDAARDCCDDLGLTAAALLQHDATTNAHLRAAVRALTDEETRP</sequence>
<dbReference type="Proteomes" id="UP001321475">
    <property type="component" value="Chromosome"/>
</dbReference>
<accession>A0ABM8FYH9</accession>
<reference evidence="3" key="1">
    <citation type="journal article" date="2019" name="Int. J. Syst. Evol. Microbiol.">
        <title>The Global Catalogue of Microorganisms (GCM) 10K type strain sequencing project: providing services to taxonomists for standard genome sequencing and annotation.</title>
        <authorList>
            <consortium name="The Broad Institute Genomics Platform"/>
            <consortium name="The Broad Institute Genome Sequencing Center for Infectious Disease"/>
            <person name="Wu L."/>
            <person name="Ma J."/>
        </authorList>
    </citation>
    <scope>NUCLEOTIDE SEQUENCE [LARGE SCALE GENOMIC DNA]</scope>
    <source>
        <strain evidence="3">NBRC 108565</strain>
    </source>
</reference>
<dbReference type="RefSeq" id="WP_286218119.1">
    <property type="nucleotide sequence ID" value="NZ_AP027729.1"/>
</dbReference>
<proteinExistence type="predicted"/>
<keyword evidence="3" id="KW-1185">Reference proteome</keyword>
<evidence type="ECO:0000256" key="1">
    <source>
        <dbReference type="SAM" id="MobiDB-lite"/>
    </source>
</evidence>
<feature type="region of interest" description="Disordered" evidence="1">
    <location>
        <begin position="1"/>
        <end position="24"/>
    </location>
</feature>
<organism evidence="2 3">
    <name type="scientific">Paraoerskovia sediminicola</name>
    <dbReference type="NCBI Taxonomy" id="1138587"/>
    <lineage>
        <taxon>Bacteria</taxon>
        <taxon>Bacillati</taxon>
        <taxon>Actinomycetota</taxon>
        <taxon>Actinomycetes</taxon>
        <taxon>Micrococcales</taxon>
        <taxon>Cellulomonadaceae</taxon>
        <taxon>Paraoerskovia</taxon>
    </lineage>
</organism>
<name>A0ABM8FYH9_9CELL</name>